<sequence>MPGMPIHMVPSMGRNKNLIRINVCMEPDGLAWFQARWDSKQSRGSPAIAPPSCGTLIRILRHRPEIVLGMLEIILRCDPVSLQSFSAGQGQVAFIVFLGALSVLRVRVREPGRFISPGGPGSSARYAGHSFRIWTWLYRYRLNFRNVLHVGFHVVCRSGRAVRRSLEELSCCNPVDGPLRAALKSARVRCSWRPISTVRARRTNPYRLRFR</sequence>
<accession>A0ABU8BL29</accession>
<keyword evidence="2" id="KW-1185">Reference proteome</keyword>
<comment type="caution">
    <text evidence="1">The sequence shown here is derived from an EMBL/GenBank/DDBJ whole genome shotgun (WGS) entry which is preliminary data.</text>
</comment>
<gene>
    <name evidence="1" type="ORF">V1286_006182</name>
</gene>
<organism evidence="1 2">
    <name type="scientific">Bradyrhizobium algeriense</name>
    <dbReference type="NCBI Taxonomy" id="634784"/>
    <lineage>
        <taxon>Bacteria</taxon>
        <taxon>Pseudomonadati</taxon>
        <taxon>Pseudomonadota</taxon>
        <taxon>Alphaproteobacteria</taxon>
        <taxon>Hyphomicrobiales</taxon>
        <taxon>Nitrobacteraceae</taxon>
        <taxon>Bradyrhizobium</taxon>
    </lineage>
</organism>
<proteinExistence type="predicted"/>
<protein>
    <submittedName>
        <fullName evidence="1">Uncharacterized protein</fullName>
    </submittedName>
</protein>
<name>A0ABU8BL29_9BRAD</name>
<evidence type="ECO:0000313" key="2">
    <source>
        <dbReference type="Proteomes" id="UP001364224"/>
    </source>
</evidence>
<dbReference type="Proteomes" id="UP001364224">
    <property type="component" value="Unassembled WGS sequence"/>
</dbReference>
<dbReference type="EMBL" id="JAZHRV010000001">
    <property type="protein sequence ID" value="MEH2558653.1"/>
    <property type="molecule type" value="Genomic_DNA"/>
</dbReference>
<evidence type="ECO:0000313" key="1">
    <source>
        <dbReference type="EMBL" id="MEH2558653.1"/>
    </source>
</evidence>
<reference evidence="1 2" key="1">
    <citation type="submission" date="2024-02" db="EMBL/GenBank/DDBJ databases">
        <title>Adaptive strategies in a cosmopolitan and abundant soil bacterium.</title>
        <authorList>
            <person name="Carini P."/>
        </authorList>
    </citation>
    <scope>NUCLEOTIDE SEQUENCE [LARGE SCALE GENOMIC DNA]</scope>
    <source>
        <strain evidence="1 2">AZCC 1608</strain>
    </source>
</reference>